<reference evidence="2 3" key="1">
    <citation type="journal article" date="2016" name="Nat. Commun.">
        <title>Extremotolerant tardigrade genome and improved radiotolerance of human cultured cells by tardigrade-unique protein.</title>
        <authorList>
            <person name="Hashimoto T."/>
            <person name="Horikawa D.D."/>
            <person name="Saito Y."/>
            <person name="Kuwahara H."/>
            <person name="Kozuka-Hata H."/>
            <person name="Shin-I T."/>
            <person name="Minakuchi Y."/>
            <person name="Ohishi K."/>
            <person name="Motoyama A."/>
            <person name="Aizu T."/>
            <person name="Enomoto A."/>
            <person name="Kondo K."/>
            <person name="Tanaka S."/>
            <person name="Hara Y."/>
            <person name="Koshikawa S."/>
            <person name="Sagara H."/>
            <person name="Miura T."/>
            <person name="Yokobori S."/>
            <person name="Miyagawa K."/>
            <person name="Suzuki Y."/>
            <person name="Kubo T."/>
            <person name="Oyama M."/>
            <person name="Kohara Y."/>
            <person name="Fujiyama A."/>
            <person name="Arakawa K."/>
            <person name="Katayama T."/>
            <person name="Toyoda A."/>
            <person name="Kunieda T."/>
        </authorList>
    </citation>
    <scope>NUCLEOTIDE SEQUENCE [LARGE SCALE GENOMIC DNA]</scope>
    <source>
        <strain evidence="2 3">YOKOZUNA-1</strain>
    </source>
</reference>
<evidence type="ECO:0000256" key="1">
    <source>
        <dbReference type="SAM" id="MobiDB-lite"/>
    </source>
</evidence>
<evidence type="ECO:0000313" key="3">
    <source>
        <dbReference type="Proteomes" id="UP000186922"/>
    </source>
</evidence>
<feature type="region of interest" description="Disordered" evidence="1">
    <location>
        <begin position="1"/>
        <end position="97"/>
    </location>
</feature>
<dbReference type="EMBL" id="BDGG01000018">
    <property type="protein sequence ID" value="GAV08671.1"/>
    <property type="molecule type" value="Genomic_DNA"/>
</dbReference>
<evidence type="ECO:0000313" key="2">
    <source>
        <dbReference type="EMBL" id="GAV08671.1"/>
    </source>
</evidence>
<name>A0A1D1W5F1_RAMVA</name>
<accession>A0A1D1W5F1</accession>
<dbReference type="AlphaFoldDB" id="A0A1D1W5F1"/>
<keyword evidence="3" id="KW-1185">Reference proteome</keyword>
<organism evidence="2 3">
    <name type="scientific">Ramazzottius varieornatus</name>
    <name type="common">Water bear</name>
    <name type="synonym">Tardigrade</name>
    <dbReference type="NCBI Taxonomy" id="947166"/>
    <lineage>
        <taxon>Eukaryota</taxon>
        <taxon>Metazoa</taxon>
        <taxon>Ecdysozoa</taxon>
        <taxon>Tardigrada</taxon>
        <taxon>Eutardigrada</taxon>
        <taxon>Parachela</taxon>
        <taxon>Hypsibioidea</taxon>
        <taxon>Ramazzottiidae</taxon>
        <taxon>Ramazzottius</taxon>
    </lineage>
</organism>
<gene>
    <name evidence="2" type="primary">RvY_18330-1</name>
    <name evidence="2" type="synonym">RvY_18330.1</name>
    <name evidence="2" type="ORF">RvY_18330</name>
</gene>
<sequence length="126" mass="14176">MSLNGVLPWPVKRKEDKVLAESDNDGTVRTSTPPGRYCPSQASASLDFADRQDLERDEVADAKAKSESLTAERKHYQQQEAQAQAEQGSRPRRHGGHLRPLLQGFITAVPRLNCEEELQQIRQLCH</sequence>
<feature type="compositionally biased region" description="Basic and acidic residues" evidence="1">
    <location>
        <begin position="48"/>
        <end position="77"/>
    </location>
</feature>
<proteinExistence type="predicted"/>
<dbReference type="Proteomes" id="UP000186922">
    <property type="component" value="Unassembled WGS sequence"/>
</dbReference>
<feature type="compositionally biased region" description="Low complexity" evidence="1">
    <location>
        <begin position="78"/>
        <end position="87"/>
    </location>
</feature>
<comment type="caution">
    <text evidence="2">The sequence shown here is derived from an EMBL/GenBank/DDBJ whole genome shotgun (WGS) entry which is preliminary data.</text>
</comment>
<protein>
    <submittedName>
        <fullName evidence="2">Uncharacterized protein</fullName>
    </submittedName>
</protein>